<feature type="repeat" description="ANK" evidence="3">
    <location>
        <begin position="1515"/>
        <end position="1547"/>
    </location>
</feature>
<evidence type="ECO:0000313" key="7">
    <source>
        <dbReference type="EMBL" id="TGO20619.1"/>
    </source>
</evidence>
<feature type="repeat" description="ANK" evidence="3">
    <location>
        <begin position="1761"/>
        <end position="1783"/>
    </location>
</feature>
<dbReference type="PROSITE" id="PS50297">
    <property type="entry name" value="ANK_REP_REGION"/>
    <property type="match status" value="10"/>
</dbReference>
<feature type="domain" description="Nephrocystin 3-like N-terminal" evidence="6">
    <location>
        <begin position="441"/>
        <end position="599"/>
    </location>
</feature>
<dbReference type="PRINTS" id="PR01415">
    <property type="entry name" value="ANKYRIN"/>
</dbReference>
<evidence type="ECO:0000259" key="6">
    <source>
        <dbReference type="Pfam" id="PF24883"/>
    </source>
</evidence>
<dbReference type="PROSITE" id="PS50088">
    <property type="entry name" value="ANK_REPEAT"/>
    <property type="match status" value="13"/>
</dbReference>
<dbReference type="Pfam" id="PF17100">
    <property type="entry name" value="NACHT_N"/>
    <property type="match status" value="1"/>
</dbReference>
<dbReference type="InterPro" id="IPR002110">
    <property type="entry name" value="Ankyrin_rpt"/>
</dbReference>
<feature type="compositionally biased region" description="Polar residues" evidence="4">
    <location>
        <begin position="1"/>
        <end position="14"/>
    </location>
</feature>
<dbReference type="InterPro" id="IPR031359">
    <property type="entry name" value="NACHT_N"/>
</dbReference>
<evidence type="ECO:0000313" key="8">
    <source>
        <dbReference type="Proteomes" id="UP000297910"/>
    </source>
</evidence>
<feature type="repeat" description="ANK" evidence="3">
    <location>
        <begin position="1694"/>
        <end position="1726"/>
    </location>
</feature>
<keyword evidence="2 3" id="KW-0040">ANK repeat</keyword>
<keyword evidence="8" id="KW-1185">Reference proteome</keyword>
<dbReference type="Gene3D" id="1.25.40.20">
    <property type="entry name" value="Ankyrin repeat-containing domain"/>
    <property type="match status" value="6"/>
</dbReference>
<dbReference type="Pfam" id="PF24883">
    <property type="entry name" value="NPHP3_N"/>
    <property type="match status" value="1"/>
</dbReference>
<feature type="repeat" description="ANK" evidence="3">
    <location>
        <begin position="1411"/>
        <end position="1445"/>
    </location>
</feature>
<feature type="compositionally biased region" description="Basic and acidic residues" evidence="4">
    <location>
        <begin position="90"/>
        <end position="106"/>
    </location>
</feature>
<feature type="repeat" description="ANK" evidence="3">
    <location>
        <begin position="1919"/>
        <end position="1951"/>
    </location>
</feature>
<reference evidence="7 8" key="1">
    <citation type="submission" date="2017-12" db="EMBL/GenBank/DDBJ databases">
        <title>Comparative genomics of Botrytis spp.</title>
        <authorList>
            <person name="Valero-Jimenez C.A."/>
            <person name="Tapia P."/>
            <person name="Veloso J."/>
            <person name="Silva-Moreno E."/>
            <person name="Staats M."/>
            <person name="Valdes J.H."/>
            <person name="Van Kan J.A.L."/>
        </authorList>
    </citation>
    <scope>NUCLEOTIDE SEQUENCE [LARGE SCALE GENOMIC DNA]</scope>
    <source>
        <strain evidence="7 8">Bp0003</strain>
    </source>
</reference>
<dbReference type="Pfam" id="PF12796">
    <property type="entry name" value="Ank_2"/>
    <property type="match status" value="6"/>
</dbReference>
<feature type="region of interest" description="Disordered" evidence="4">
    <location>
        <begin position="1"/>
        <end position="20"/>
    </location>
</feature>
<feature type="repeat" description="ANK" evidence="3">
    <location>
        <begin position="1727"/>
        <end position="1759"/>
    </location>
</feature>
<evidence type="ECO:0000256" key="1">
    <source>
        <dbReference type="ARBA" id="ARBA00022737"/>
    </source>
</evidence>
<feature type="repeat" description="ANK" evidence="3">
    <location>
        <begin position="1548"/>
        <end position="1581"/>
    </location>
</feature>
<name>A0A4Z1FBC3_9HELO</name>
<evidence type="ECO:0000256" key="2">
    <source>
        <dbReference type="ARBA" id="ARBA00023043"/>
    </source>
</evidence>
<feature type="region of interest" description="Disordered" evidence="4">
    <location>
        <begin position="69"/>
        <end position="133"/>
    </location>
</feature>
<feature type="compositionally biased region" description="Basic residues" evidence="4">
    <location>
        <begin position="121"/>
        <end position="131"/>
    </location>
</feature>
<feature type="repeat" description="ANK" evidence="3">
    <location>
        <begin position="1378"/>
        <end position="1410"/>
    </location>
</feature>
<feature type="repeat" description="ANK" evidence="3">
    <location>
        <begin position="1582"/>
        <end position="1615"/>
    </location>
</feature>
<dbReference type="SUPFAM" id="SSF48403">
    <property type="entry name" value="Ankyrin repeat"/>
    <property type="match status" value="4"/>
</dbReference>
<protein>
    <submittedName>
        <fullName evidence="7">Uncharacterized protein</fullName>
    </submittedName>
</protein>
<gene>
    <name evidence="7" type="ORF">BPAE_0280g00060</name>
</gene>
<feature type="repeat" description="ANK" evidence="3">
    <location>
        <begin position="1446"/>
        <end position="1478"/>
    </location>
</feature>
<organism evidence="7 8">
    <name type="scientific">Botrytis paeoniae</name>
    <dbReference type="NCBI Taxonomy" id="278948"/>
    <lineage>
        <taxon>Eukaryota</taxon>
        <taxon>Fungi</taxon>
        <taxon>Dikarya</taxon>
        <taxon>Ascomycota</taxon>
        <taxon>Pezizomycotina</taxon>
        <taxon>Leotiomycetes</taxon>
        <taxon>Helotiales</taxon>
        <taxon>Sclerotiniaceae</taxon>
        <taxon>Botrytis</taxon>
    </lineage>
</organism>
<dbReference type="InterPro" id="IPR056884">
    <property type="entry name" value="NPHP3-like_N"/>
</dbReference>
<feature type="repeat" description="ANK" evidence="3">
    <location>
        <begin position="1627"/>
        <end position="1659"/>
    </location>
</feature>
<comment type="caution">
    <text evidence="7">The sequence shown here is derived from an EMBL/GenBank/DDBJ whole genome shotgun (WGS) entry which is preliminary data.</text>
</comment>
<evidence type="ECO:0000259" key="5">
    <source>
        <dbReference type="Pfam" id="PF17100"/>
    </source>
</evidence>
<dbReference type="SMART" id="SM00248">
    <property type="entry name" value="ANK"/>
    <property type="match status" value="23"/>
</dbReference>
<dbReference type="Proteomes" id="UP000297910">
    <property type="component" value="Unassembled WGS sequence"/>
</dbReference>
<proteinExistence type="predicted"/>
<feature type="domain" description="NWD NACHT-NTPase N-terminal" evidence="5">
    <location>
        <begin position="137"/>
        <end position="351"/>
    </location>
</feature>
<keyword evidence="1" id="KW-0677">Repeat</keyword>
<feature type="repeat" description="ANK" evidence="3">
    <location>
        <begin position="1118"/>
        <end position="1152"/>
    </location>
</feature>
<dbReference type="InterPro" id="IPR027417">
    <property type="entry name" value="P-loop_NTPase"/>
</dbReference>
<dbReference type="PANTHER" id="PTHR24198">
    <property type="entry name" value="ANKYRIN REPEAT AND PROTEIN KINASE DOMAIN-CONTAINING PROTEIN"/>
    <property type="match status" value="1"/>
</dbReference>
<feature type="compositionally biased region" description="Polar residues" evidence="4">
    <location>
        <begin position="107"/>
        <end position="116"/>
    </location>
</feature>
<dbReference type="Pfam" id="PF13637">
    <property type="entry name" value="Ank_4"/>
    <property type="match status" value="2"/>
</dbReference>
<evidence type="ECO:0000256" key="3">
    <source>
        <dbReference type="PROSITE-ProRule" id="PRU00023"/>
    </source>
</evidence>
<dbReference type="EMBL" id="PQXI01000279">
    <property type="protein sequence ID" value="TGO20619.1"/>
    <property type="molecule type" value="Genomic_DNA"/>
</dbReference>
<dbReference type="SUPFAM" id="SSF52540">
    <property type="entry name" value="P-loop containing nucleoside triphosphate hydrolases"/>
    <property type="match status" value="1"/>
</dbReference>
<sequence length="2049" mass="228567">MGSDDTAQGQQNPSRGRINDDAFDQYGAISLEIQSMGVRFLIYFSIHVVFCSGMFMKFRYTLNGVAQSAPQESKKSHRRRHGSSSSLKKARSDDEKLRTDDEHIDISSDNAPQQRPGSRDRPRKQKSRKSSPRPYAKLWIDALSDLKESDTALFDAFSSLGTPSSKVRDPKSGRQDANSLHQTLNSTIDHVKNRRWQYSRNGGKHNYRDLLTKVLLVFNNLQDVGTAITAIDPVISQPVWKGLCTCISLCLLMSQSDESVLEGTAYVMGLVQMYEVSKDVYYAKEPYARPPDASKQKLFQKTQELFSSILAFEASAARELSLSTGRRALRAAVTWNDFAGRLKKIQELDKACERLQSIVQSESISTKLDAIYVHELKIQLDVSYLAECKRYDDQLKLEAMKISSISDLNIEGAHNELFSKQQASKIPKGLSIPKAYMKPEDWFLKDVNSWIQTDSDHKLFWVYGKYGIGKTSSVSRMVDYLRQTTHSIDVNPAGTTAQQYAYFYVSQSTPAEIIRSLVSQLVRKASGFLASSLGALSEDDLKTMNLEQYCKELVKLSSTMKTIVVIDGIDECSDIQELVSHLVELLGKSKVSFKLLLTSNEGTWLQDHSKFPKSKCRFVKLDKLRNHQAILHYTYVEVKRRMARVRSERLNAEPDRLTKLDKSLVNAIDKRANGIFGWAEYQIQRIFGNNRTFNTFEDVEEVCKEVERMEGEPKFNEVYASILERNGANLNEKLIMSTVYKWLLASKVPLTLNILSDAVSVAAKSAVVVDSELVRRVCIDLIDVDDKTGVVRLAHPTVRTFLRNYKTKSSSSDKPYSIFNSSLQILDDCLNCLIDKSSAKAIVLPHDPLKGADWNFEAYAATFWPVHLQNLRKYLPLAKKDSLRLSEVIKRFLPQHGPWKQFSYWVSAWSKVLGGIPLKENSKMTERLLIGFSETYRVIPRLLSTDSNPLFVGCALGLPQCVEHLSIEPQMLSQSRNIEGHLAIFCAIENDNLSTVQYLITKIDLHTLRDDGNTVIHWIAAKGSVAMFKMVLSSDLMNNTSMIDGSGATVFHLAAGSAISPLEKIGLLEPRISELDANRKDNTGATALHHSLRGPQISIEVLKKLKELGVKFEAKDTSGSTALHFAARNPRISVEISTYLIRCGVNVDELDIHFRTPLSYLVADPSRIVRNTENIVQVFKTSISTKLRKPQGFVLHFAIINKNLPMSILKNFLPGKGEIINEVNAKGQTVLHCAIAELREYTHISENGSRLIELILHLLKNDNVDVDAVDKSAETACHYLARFPEQPSGVMAKLLLKSRFIDAANKEKETALDLAVTHCDWEIPATKEAIEVLIKKSNLTKPSNVLHRAISNLEHTLPREVFSLLLDKKADVNFLDKNGCTPLHLAVRWKSTDVIRLLIDRGAEVSFIDKDGTSMLHHAASRPDADQEPIKLLVDAKLKLNQKDNEGRRPIHFAARSGNVSTLKLLKTKGAVINSTDEKGNSILHYSVLNKKYSKEIIEYLVSSKAVHIDVRNTNGETSLMHAVRCGHMLAVETLLGLGTDISMKNKELHTALHSAAQHRKGDRLVQLLIDSGIDIDDQDVEGDTALHLVLRKRPRSSVICTLLRAKANTSIKNNNGETALGIRAEGGKTVVHHAAAHNSQETLKLVLKRGASINTKDSNGNTPLHDAARHGKTAFLGDLCMVDGLEVNTTLPNGKASLHIAAERGYAEIVNVLLRHKAAINARDTSGQTPLSLAIKSQRTEIVKTLLQNGAKCTIKRKIDGWTPLHIAVDTGNIEIARLLLDQYPALKNLQDKDRRTPATLAFWKGDANLILLFLESGAEGFPHLEFPPTPKSTLFVPSVFRDQQMRHLLTVSQFWQEVENNGISLMKKSVSAQPSELDWILKTRFERGGSALHLASEKAVKLLVERFHMPVDNLDDNGCTPLYWASATDETGLAKALVKAGANVNLANFSKSSPLHNAVENDRSKMVRFLLGCANVNIDAVDGQIRTPLNRAVQLQLVTITKILLAQENLAIDVKDDSGKTALDYARSQKNKKIEDLILAALARKKA</sequence>
<dbReference type="InterPro" id="IPR036770">
    <property type="entry name" value="Ankyrin_rpt-contain_sf"/>
</dbReference>
<accession>A0A4Z1FBC3</accession>
<dbReference type="Gene3D" id="3.40.50.300">
    <property type="entry name" value="P-loop containing nucleotide triphosphate hydrolases"/>
    <property type="match status" value="1"/>
</dbReference>
<dbReference type="PANTHER" id="PTHR24198:SF165">
    <property type="entry name" value="ANKYRIN REPEAT-CONTAINING PROTEIN-RELATED"/>
    <property type="match status" value="1"/>
</dbReference>
<evidence type="ECO:0000256" key="4">
    <source>
        <dbReference type="SAM" id="MobiDB-lite"/>
    </source>
</evidence>
<feature type="repeat" description="ANK" evidence="3">
    <location>
        <begin position="1660"/>
        <end position="1693"/>
    </location>
</feature>